<dbReference type="InterPro" id="IPR023214">
    <property type="entry name" value="HAD_sf"/>
</dbReference>
<dbReference type="HAMAP" id="MF_01681">
    <property type="entry name" value="Salvage_MtnC"/>
    <property type="match status" value="1"/>
</dbReference>
<dbReference type="NCBIfam" id="TIGR01549">
    <property type="entry name" value="HAD-SF-IA-v1"/>
    <property type="match status" value="1"/>
</dbReference>
<dbReference type="InterPro" id="IPR036412">
    <property type="entry name" value="HAD-like_sf"/>
</dbReference>
<keyword evidence="3 4" id="KW-0486">Methionine biosynthesis</keyword>
<evidence type="ECO:0000313" key="5">
    <source>
        <dbReference type="EMBL" id="AMO67655.1"/>
    </source>
</evidence>
<keyword evidence="2 4" id="KW-0378">Hydrolase</keyword>
<keyword evidence="4" id="KW-0460">Magnesium</keyword>
<evidence type="ECO:0000313" key="6">
    <source>
        <dbReference type="Proteomes" id="UP000074119"/>
    </source>
</evidence>
<dbReference type="UniPathway" id="UPA00904">
    <property type="reaction ID" value="UER00876"/>
</dbReference>
<dbReference type="GO" id="GO:0043874">
    <property type="term" value="F:acireductone synthase activity"/>
    <property type="evidence" value="ECO:0007669"/>
    <property type="project" value="UniProtKB-EC"/>
</dbReference>
<dbReference type="RefSeq" id="WP_008246370.1">
    <property type="nucleotide sequence ID" value="NZ_CP014544.1"/>
</dbReference>
<dbReference type="AlphaFoldDB" id="A0A127M346"/>
<evidence type="ECO:0000256" key="2">
    <source>
        <dbReference type="ARBA" id="ARBA00022801"/>
    </source>
</evidence>
<sequence>MVNTILTDIEGTTSSIHFVHEVLFPYAAKNLPEFVRGNHTKPEVSSALQDVAALAGIAADDIEALIAQLLHWISDDKKVTPLKSLQGLVWEHGYRNGDYQAHIYADALDSLKAWHQQGLGLYVYSSGSVYAQKLFFEFNEGGDLSGLFKGYFDTVTGAKREAESYQKIQKAIGKPASEILFLSDIVEELDAAAEVGMHTAWLQRDAAEMEYHPHHRCVRSFADIELSALR</sequence>
<comment type="catalytic activity">
    <reaction evidence="4">
        <text>5-methylsulfanyl-2,3-dioxopentyl phosphate + H2O = 1,2-dihydroxy-5-(methylsulfanyl)pent-1-en-3-one + phosphate</text>
        <dbReference type="Rhea" id="RHEA:21700"/>
        <dbReference type="ChEBI" id="CHEBI:15377"/>
        <dbReference type="ChEBI" id="CHEBI:43474"/>
        <dbReference type="ChEBI" id="CHEBI:49252"/>
        <dbReference type="ChEBI" id="CHEBI:58828"/>
        <dbReference type="EC" id="3.1.3.77"/>
    </reaction>
</comment>
<dbReference type="Pfam" id="PF00702">
    <property type="entry name" value="Hydrolase"/>
    <property type="match status" value="1"/>
</dbReference>
<dbReference type="SFLD" id="SFLDF00044">
    <property type="entry name" value="enolase-phosphatase"/>
    <property type="match status" value="1"/>
</dbReference>
<comment type="similarity">
    <text evidence="4">Belongs to the HAD-like hydrolase superfamily. MasA/MtnC family.</text>
</comment>
<dbReference type="Gene3D" id="1.10.720.60">
    <property type="match status" value="1"/>
</dbReference>
<dbReference type="KEGG" id="zal:AZF00_04795"/>
<dbReference type="NCBIfam" id="TIGR01691">
    <property type="entry name" value="enolase-ppase"/>
    <property type="match status" value="1"/>
</dbReference>
<gene>
    <name evidence="4" type="primary">mtnC</name>
    <name evidence="5" type="ORF">AZF00_04795</name>
</gene>
<organism evidence="5 6">
    <name type="scientific">Zhongshania aliphaticivorans</name>
    <dbReference type="NCBI Taxonomy" id="1470434"/>
    <lineage>
        <taxon>Bacteria</taxon>
        <taxon>Pseudomonadati</taxon>
        <taxon>Pseudomonadota</taxon>
        <taxon>Gammaproteobacteria</taxon>
        <taxon>Cellvibrionales</taxon>
        <taxon>Spongiibacteraceae</taxon>
        <taxon>Zhongshania</taxon>
    </lineage>
</organism>
<dbReference type="InterPro" id="IPR023943">
    <property type="entry name" value="Enolase-ppase_E1"/>
</dbReference>
<comment type="pathway">
    <text evidence="4">Amino-acid biosynthesis; L-methionine biosynthesis via salvage pathway; L-methionine from S-methyl-5-thio-alpha-D-ribose 1-phosphate: step 3/6.</text>
</comment>
<dbReference type="GO" id="GO:0000287">
    <property type="term" value="F:magnesium ion binding"/>
    <property type="evidence" value="ECO:0007669"/>
    <property type="project" value="UniProtKB-UniRule"/>
</dbReference>
<dbReference type="SFLD" id="SFLDG01129">
    <property type="entry name" value="C1.5:_HAD__Beta-PGM__Phosphata"/>
    <property type="match status" value="1"/>
</dbReference>
<keyword evidence="1 4" id="KW-0028">Amino-acid biosynthesis</keyword>
<comment type="pathway">
    <text evidence="4">Amino-acid biosynthesis; L-methionine biosynthesis via salvage pathway; L-methionine from S-methyl-5-thio-alpha-D-ribose 1-phosphate: step 4/6.</text>
</comment>
<evidence type="ECO:0000256" key="4">
    <source>
        <dbReference type="HAMAP-Rule" id="MF_01681"/>
    </source>
</evidence>
<dbReference type="GO" id="GO:0043715">
    <property type="term" value="F:2,3-diketo-5-methylthiopentyl-1-phosphate enolase activity"/>
    <property type="evidence" value="ECO:0007669"/>
    <property type="project" value="UniProtKB-UniRule"/>
</dbReference>
<accession>A0A127M346</accession>
<dbReference type="SFLD" id="SFLDS00003">
    <property type="entry name" value="Haloacid_Dehalogenase"/>
    <property type="match status" value="1"/>
</dbReference>
<dbReference type="EMBL" id="CP014544">
    <property type="protein sequence ID" value="AMO67655.1"/>
    <property type="molecule type" value="Genomic_DNA"/>
</dbReference>
<comment type="subunit">
    <text evidence="4">Monomer.</text>
</comment>
<dbReference type="GO" id="GO:0019509">
    <property type="term" value="P:L-methionine salvage from methylthioadenosine"/>
    <property type="evidence" value="ECO:0007669"/>
    <property type="project" value="UniProtKB-UniRule"/>
</dbReference>
<evidence type="ECO:0000256" key="3">
    <source>
        <dbReference type="ARBA" id="ARBA00023167"/>
    </source>
</evidence>
<dbReference type="Proteomes" id="UP000074119">
    <property type="component" value="Chromosome"/>
</dbReference>
<dbReference type="STRING" id="1470434.AZF00_04795"/>
<dbReference type="PANTHER" id="PTHR20371:SF1">
    <property type="entry name" value="ENOLASE-PHOSPHATASE E1"/>
    <property type="match status" value="1"/>
</dbReference>
<dbReference type="SUPFAM" id="SSF56784">
    <property type="entry name" value="HAD-like"/>
    <property type="match status" value="1"/>
</dbReference>
<proteinExistence type="inferred from homology"/>
<dbReference type="GO" id="GO:0043716">
    <property type="term" value="F:2-hydroxy-3-keto-5-methylthiopentenyl-1-phosphate phosphatase activity"/>
    <property type="evidence" value="ECO:0007669"/>
    <property type="project" value="UniProtKB-UniRule"/>
</dbReference>
<dbReference type="CDD" id="cd01629">
    <property type="entry name" value="HAD_EP"/>
    <property type="match status" value="1"/>
</dbReference>
<protein>
    <recommendedName>
        <fullName evidence="4">Enolase-phosphatase E1</fullName>
        <ecNumber evidence="4">3.1.3.77</ecNumber>
    </recommendedName>
    <alternativeName>
        <fullName evidence="4">2,3-diketo-5-methylthio-1-phosphopentane phosphatase</fullName>
    </alternativeName>
</protein>
<dbReference type="EC" id="3.1.3.77" evidence="4"/>
<dbReference type="PANTHER" id="PTHR20371">
    <property type="entry name" value="ENOLASE-PHOSPHATASE E1"/>
    <property type="match status" value="1"/>
</dbReference>
<dbReference type="Gene3D" id="3.40.50.1000">
    <property type="entry name" value="HAD superfamily/HAD-like"/>
    <property type="match status" value="1"/>
</dbReference>
<keyword evidence="4" id="KW-0479">Metal-binding</keyword>
<comment type="cofactor">
    <cofactor evidence="4">
        <name>Mg(2+)</name>
        <dbReference type="ChEBI" id="CHEBI:18420"/>
    </cofactor>
    <text evidence="4">Binds 1 Mg(2+) ion per subunit.</text>
</comment>
<dbReference type="SFLD" id="SFLDG01133">
    <property type="entry name" value="C1.5.4:_Enolase-phosphatase_Li"/>
    <property type="match status" value="1"/>
</dbReference>
<evidence type="ECO:0000256" key="1">
    <source>
        <dbReference type="ARBA" id="ARBA00022605"/>
    </source>
</evidence>
<comment type="function">
    <text evidence="4">Bifunctional enzyme that catalyzes the enolization of 2,3-diketo-5-methylthiopentyl-1-phosphate (DK-MTP-1-P) into the intermediate 2-hydroxy-3-keto-5-methylthiopentenyl-1-phosphate (HK-MTPenyl-1-P), which is then dephosphorylated to form the acireductone 1,2-dihydroxy-3-keto-5-methylthiopentene (DHK-MTPene).</text>
</comment>
<dbReference type="InterPro" id="IPR006439">
    <property type="entry name" value="HAD-SF_hydro_IA"/>
</dbReference>
<reference evidence="5 6" key="1">
    <citation type="submission" date="2015-12" db="EMBL/GenBank/DDBJ databases">
        <authorList>
            <person name="Shamseldin A."/>
            <person name="Moawad H."/>
            <person name="Abd El-Rahim W.M."/>
            <person name="Sadowsky M.J."/>
        </authorList>
    </citation>
    <scope>NUCLEOTIDE SEQUENCE [LARGE SCALE GENOMIC DNA]</scope>
    <source>
        <strain evidence="5 6">SM2</strain>
    </source>
</reference>
<name>A0A127M346_9GAMM</name>